<sequence>MNRVHRITWSKARSAFVVTPENASSGGKPSTTCSAVGAAVLMLLLNATPALAANVCTVVNNTISGAQAVNDNCVLSNNGGSVTINNGGTISATDTTVKAISVSGAVGSITNNGTVSAAGTIGLEIASGSTLTGNITNTGSLSSTAGNGAAIYVVNSRVTGALVNDGSQGRGHITGSVVLSGANMQAIQNVNGAQINATGSNANGIDGRNLSTISNGILNGVGSSITATDSAIKLDRTTVGTAGTTAIANQGALTGGTYGMQFSQATINDNIVNTGKISATNAVSWGFYSVAGTMNGSLRNEGVNSEISGNIGIFLYTNNNMTGGIFNEGKIQGNDLYAIRMTNGSKLGGIVNSGSIVGLGATGIDVVQAEITNGINNTGIISGKYSGIAVSTNATLTAGANGTAIYNSNKILVTSPGGGSGTALMVAGTGTKVTGNIVNDTGGTIGNGALGINVAQRGQINGSIYNSGNINGAEYAVQVSADSTLTAMYAQGSSARYVGDVDARNTDFTVATGAAFSNDNAYNVKGFAVAQGAQFTLTAGNSSSGDLVKGITVGSNGFSNAGTVLVDAGTTTAIHGNYLQAGSGTLRIGGGAAAKLSIDNTATNAGIMELANNATLAAGKLDNNNIVTMANGANITTTSGFNNASTVSIAAGATATVTGNYIQASTGVLQVGSNGGALAKLTVDGTVTNAGNIVLATTAGLTAGSLSNSGTVTLANGARVETTGGFSNSGILSLGSSVSAAIQGNYTQAGTGVLRVGVNDDTTYAKLAVNGTVNLGSNARIDVDVTRKDQVFNSKRLQNILTATTLNSDGTFAVTDNSTLFNFGAVKEGNAVHLTIASAAATGGPTVLGSVKETNNTPAVGAATVLDQVIAANPTGPVSNLFVGLTSKEAVSQAVTQALPLLNGGSMAAASGSISGINRVVQARIEANRGLSSGDAALSDKHLWFKPFGSWARQDDRDGVSGFKAGTNGFVMGADASLNERSRLGVGFAYARSQVNGNSSIAPQQLAVDMYQLLGYGSYSLNERTELNFQVDIGQNNNRGSRTIAFTGSRAQADYKSWTAHAGVGLGYVLPLGSATAFTPSLRLDYTRIKDSAYAENGAGALNLNVAGRSTQEMVLAVDGKLTHNLDSQTTLSANLGAGYDMLGKKASIVAAFAGAPDAAFATYGMDSSPWSLRAGLGIVRKTGSGMEIAARYDVENRSGFLNQTASVKVRWAF</sequence>
<dbReference type="SMART" id="SM00869">
    <property type="entry name" value="Autotransporter"/>
    <property type="match status" value="1"/>
</dbReference>
<dbReference type="RefSeq" id="WP_371436904.1">
    <property type="nucleotide sequence ID" value="NZ_JBHSRS010000082.1"/>
</dbReference>
<proteinExistence type="predicted"/>
<evidence type="ECO:0000313" key="3">
    <source>
        <dbReference type="Proteomes" id="UP001596270"/>
    </source>
</evidence>
<dbReference type="EMBL" id="JBHSRS010000082">
    <property type="protein sequence ID" value="MFC6283159.1"/>
    <property type="molecule type" value="Genomic_DNA"/>
</dbReference>
<dbReference type="PROSITE" id="PS51208">
    <property type="entry name" value="AUTOTRANSPORTER"/>
    <property type="match status" value="1"/>
</dbReference>
<dbReference type="NCBIfam" id="TIGR01414">
    <property type="entry name" value="autotrans_barl"/>
    <property type="match status" value="1"/>
</dbReference>
<dbReference type="InterPro" id="IPR036709">
    <property type="entry name" value="Autotransporte_beta_dom_sf"/>
</dbReference>
<dbReference type="Pfam" id="PF13018">
    <property type="entry name" value="ESPR"/>
    <property type="match status" value="1"/>
</dbReference>
<feature type="domain" description="Autotransporter" evidence="1">
    <location>
        <begin position="936"/>
        <end position="1214"/>
    </location>
</feature>
<name>A0ABW1TZV3_9BURK</name>
<dbReference type="InterPro" id="IPR005546">
    <property type="entry name" value="Autotransporte_beta"/>
</dbReference>
<dbReference type="Gene3D" id="2.40.128.130">
    <property type="entry name" value="Autotransporter beta-domain"/>
    <property type="match status" value="1"/>
</dbReference>
<comment type="caution">
    <text evidence="2">The sequence shown here is derived from an EMBL/GenBank/DDBJ whole genome shotgun (WGS) entry which is preliminary data.</text>
</comment>
<accession>A0ABW1TZV3</accession>
<dbReference type="InterPro" id="IPR024973">
    <property type="entry name" value="ESPR"/>
</dbReference>
<dbReference type="InterPro" id="IPR006315">
    <property type="entry name" value="OM_autotransptr_brl_dom"/>
</dbReference>
<evidence type="ECO:0000259" key="1">
    <source>
        <dbReference type="PROSITE" id="PS51208"/>
    </source>
</evidence>
<keyword evidence="3" id="KW-1185">Reference proteome</keyword>
<gene>
    <name evidence="2" type="ORF">ACFQND_18195</name>
</gene>
<dbReference type="SUPFAM" id="SSF103515">
    <property type="entry name" value="Autotransporter"/>
    <property type="match status" value="1"/>
</dbReference>
<reference evidence="3" key="1">
    <citation type="journal article" date="2019" name="Int. J. Syst. Evol. Microbiol.">
        <title>The Global Catalogue of Microorganisms (GCM) 10K type strain sequencing project: providing services to taxonomists for standard genome sequencing and annotation.</title>
        <authorList>
            <consortium name="The Broad Institute Genomics Platform"/>
            <consortium name="The Broad Institute Genome Sequencing Center for Infectious Disease"/>
            <person name="Wu L."/>
            <person name="Ma J."/>
        </authorList>
    </citation>
    <scope>NUCLEOTIDE SEQUENCE [LARGE SCALE GENOMIC DNA]</scope>
    <source>
        <strain evidence="3">CCUG 39402</strain>
    </source>
</reference>
<dbReference type="Pfam" id="PF03797">
    <property type="entry name" value="Autotransporter"/>
    <property type="match status" value="1"/>
</dbReference>
<protein>
    <submittedName>
        <fullName evidence="2">Autotransporter domain-containing protein</fullName>
    </submittedName>
</protein>
<dbReference type="Proteomes" id="UP001596270">
    <property type="component" value="Unassembled WGS sequence"/>
</dbReference>
<evidence type="ECO:0000313" key="2">
    <source>
        <dbReference type="EMBL" id="MFC6283159.1"/>
    </source>
</evidence>
<organism evidence="2 3">
    <name type="scientific">Polaromonas aquatica</name>
    <dbReference type="NCBI Taxonomy" id="332657"/>
    <lineage>
        <taxon>Bacteria</taxon>
        <taxon>Pseudomonadati</taxon>
        <taxon>Pseudomonadota</taxon>
        <taxon>Betaproteobacteria</taxon>
        <taxon>Burkholderiales</taxon>
        <taxon>Comamonadaceae</taxon>
        <taxon>Polaromonas</taxon>
    </lineage>
</organism>